<evidence type="ECO:0008006" key="6">
    <source>
        <dbReference type="Google" id="ProtNLM"/>
    </source>
</evidence>
<keyword evidence="2" id="KW-0808">Transferase</keyword>
<dbReference type="EMBL" id="SGPL01000216">
    <property type="protein sequence ID" value="THH15324.1"/>
    <property type="molecule type" value="Genomic_DNA"/>
</dbReference>
<comment type="caution">
    <text evidence="4">The sequence shown here is derived from an EMBL/GenBank/DDBJ whole genome shotgun (WGS) entry which is preliminary data.</text>
</comment>
<evidence type="ECO:0000256" key="3">
    <source>
        <dbReference type="SAM" id="MobiDB-lite"/>
    </source>
</evidence>
<evidence type="ECO:0000256" key="2">
    <source>
        <dbReference type="ARBA" id="ARBA00022679"/>
    </source>
</evidence>
<organism evidence="4 5">
    <name type="scientific">Bondarzewia mesenterica</name>
    <dbReference type="NCBI Taxonomy" id="1095465"/>
    <lineage>
        <taxon>Eukaryota</taxon>
        <taxon>Fungi</taxon>
        <taxon>Dikarya</taxon>
        <taxon>Basidiomycota</taxon>
        <taxon>Agaricomycotina</taxon>
        <taxon>Agaricomycetes</taxon>
        <taxon>Russulales</taxon>
        <taxon>Bondarzewiaceae</taxon>
        <taxon>Bondarzewia</taxon>
    </lineage>
</organism>
<dbReference type="Proteomes" id="UP000310158">
    <property type="component" value="Unassembled WGS sequence"/>
</dbReference>
<name>A0A4S4LSE0_9AGAM</name>
<evidence type="ECO:0000313" key="4">
    <source>
        <dbReference type="EMBL" id="THH15324.1"/>
    </source>
</evidence>
<protein>
    <recommendedName>
        <fullName evidence="6">UDP-glycosyltransferases domain-containing protein</fullName>
    </recommendedName>
</protein>
<comment type="similarity">
    <text evidence="1">Belongs to the UDP-glycosyltransferase family.</text>
</comment>
<proteinExistence type="inferred from homology"/>
<dbReference type="AlphaFoldDB" id="A0A4S4LSE0"/>
<dbReference type="PANTHER" id="PTHR48047">
    <property type="entry name" value="GLYCOSYLTRANSFERASE"/>
    <property type="match status" value="1"/>
</dbReference>
<dbReference type="OrthoDB" id="5835829at2759"/>
<dbReference type="Pfam" id="PF00201">
    <property type="entry name" value="UDPGT"/>
    <property type="match status" value="1"/>
</dbReference>
<keyword evidence="5" id="KW-1185">Reference proteome</keyword>
<dbReference type="Gene3D" id="3.40.50.2000">
    <property type="entry name" value="Glycogen Phosphorylase B"/>
    <property type="match status" value="2"/>
</dbReference>
<accession>A0A4S4LSE0</accession>
<sequence>MNRFPGISDGVVNAGYPQQSKPRHLSSARCKVKHRSDDSQLARKNVARHADSLFNMPRHIVAFTYGLYGHLRPQIGFVSRLIMAEPDIVVSMIFDSRLMDPARARALLAHDLGGKSAENVNYYTLSKAAMFDGESIEAEFEEVYAKLLETASIKPDCFLGEMGPYDTGSIVRKLSKNKTPKIIFWYPGPLSALYNNLHRWGDDIDRLMDIDFMAMASYDQASPSPSFESLLLLKTLYSQNKALPIPGFPTISGNELFPQPITQAPPFAIHVLAAKSTQMWLACDAMLAGTSEVLEPQQAAHLRSTMKARGRDLFTVGDNNRPVDIATVDPEVTKFLDGKALKSVLYIGFGSITTHDTPEKFHAFMDVVLKLGIPFVLAHGEHAAPLPERFAKSELGLVLKWAPQEYILSHPSTGWFLSHAGFTSTKESLCSGVPMICWPLQYDQPLLAILVAQVLGAGYELEEVRGGPLGMQPRKSNGHTPVGTIEAVTKEAEEVLNKAFFNEAEHAKKQAAVDKICKELNSAWEEGGVSAGEVKRFLEFI</sequence>
<evidence type="ECO:0000256" key="1">
    <source>
        <dbReference type="ARBA" id="ARBA00009995"/>
    </source>
</evidence>
<evidence type="ECO:0000313" key="5">
    <source>
        <dbReference type="Proteomes" id="UP000310158"/>
    </source>
</evidence>
<dbReference type="PANTHER" id="PTHR48047:SF107">
    <property type="entry name" value="UDP-GLYCOSYLTRANSFERASE 92A1-LIKE"/>
    <property type="match status" value="1"/>
</dbReference>
<dbReference type="CDD" id="cd03784">
    <property type="entry name" value="GT1_Gtf-like"/>
    <property type="match status" value="1"/>
</dbReference>
<dbReference type="GO" id="GO:0035251">
    <property type="term" value="F:UDP-glucosyltransferase activity"/>
    <property type="evidence" value="ECO:0007669"/>
    <property type="project" value="TreeGrafter"/>
</dbReference>
<dbReference type="InterPro" id="IPR002213">
    <property type="entry name" value="UDP_glucos_trans"/>
</dbReference>
<reference evidence="4 5" key="1">
    <citation type="submission" date="2019-02" db="EMBL/GenBank/DDBJ databases">
        <title>Genome sequencing of the rare red list fungi Bondarzewia mesenterica.</title>
        <authorList>
            <person name="Buettner E."/>
            <person name="Kellner H."/>
        </authorList>
    </citation>
    <scope>NUCLEOTIDE SEQUENCE [LARGE SCALE GENOMIC DNA]</scope>
    <source>
        <strain evidence="4 5">DSM 108281</strain>
    </source>
</reference>
<dbReference type="SUPFAM" id="SSF53756">
    <property type="entry name" value="UDP-Glycosyltransferase/glycogen phosphorylase"/>
    <property type="match status" value="1"/>
</dbReference>
<feature type="region of interest" description="Disordered" evidence="3">
    <location>
        <begin position="1"/>
        <end position="27"/>
    </location>
</feature>
<gene>
    <name evidence="4" type="ORF">EW146_g5146</name>
</gene>